<feature type="transmembrane region" description="Helical" evidence="4">
    <location>
        <begin position="300"/>
        <end position="320"/>
    </location>
</feature>
<evidence type="ECO:0000256" key="3">
    <source>
        <dbReference type="ARBA" id="ARBA00023136"/>
    </source>
</evidence>
<dbReference type="SUPFAM" id="SSF103473">
    <property type="entry name" value="MFS general substrate transporter"/>
    <property type="match status" value="1"/>
</dbReference>
<comment type="caution">
    <text evidence="6">The sequence shown here is derived from an EMBL/GenBank/DDBJ whole genome shotgun (WGS) entry which is preliminary data.</text>
</comment>
<organism evidence="6 7">
    <name type="scientific">Spiribacter pallidus</name>
    <dbReference type="NCBI Taxonomy" id="1987936"/>
    <lineage>
        <taxon>Bacteria</taxon>
        <taxon>Pseudomonadati</taxon>
        <taxon>Pseudomonadota</taxon>
        <taxon>Gammaproteobacteria</taxon>
        <taxon>Chromatiales</taxon>
        <taxon>Ectothiorhodospiraceae</taxon>
        <taxon>Spiribacter</taxon>
    </lineage>
</organism>
<feature type="transmembrane region" description="Helical" evidence="4">
    <location>
        <begin position="12"/>
        <end position="32"/>
    </location>
</feature>
<protein>
    <submittedName>
        <fullName evidence="6">MFS transporter</fullName>
    </submittedName>
</protein>
<feature type="transmembrane region" description="Helical" evidence="4">
    <location>
        <begin position="244"/>
        <end position="265"/>
    </location>
</feature>
<dbReference type="Gene3D" id="1.20.1250.20">
    <property type="entry name" value="MFS general substrate transporter like domains"/>
    <property type="match status" value="1"/>
</dbReference>
<dbReference type="Proteomes" id="UP001556709">
    <property type="component" value="Unassembled WGS sequence"/>
</dbReference>
<dbReference type="PANTHER" id="PTHR23523">
    <property type="match status" value="1"/>
</dbReference>
<dbReference type="PANTHER" id="PTHR23523:SF2">
    <property type="entry name" value="2-NITROIMIDAZOLE TRANSPORTER"/>
    <property type="match status" value="1"/>
</dbReference>
<evidence type="ECO:0000256" key="1">
    <source>
        <dbReference type="ARBA" id="ARBA00022692"/>
    </source>
</evidence>
<keyword evidence="7" id="KW-1185">Reference proteome</keyword>
<evidence type="ECO:0000259" key="5">
    <source>
        <dbReference type="PROSITE" id="PS50850"/>
    </source>
</evidence>
<dbReference type="InterPro" id="IPR011701">
    <property type="entry name" value="MFS"/>
</dbReference>
<feature type="transmembrane region" description="Helical" evidence="4">
    <location>
        <begin position="103"/>
        <end position="127"/>
    </location>
</feature>
<keyword evidence="1 4" id="KW-0812">Transmembrane</keyword>
<evidence type="ECO:0000313" key="6">
    <source>
        <dbReference type="EMBL" id="MEX0469322.1"/>
    </source>
</evidence>
<feature type="transmembrane region" description="Helical" evidence="4">
    <location>
        <begin position="210"/>
        <end position="232"/>
    </location>
</feature>
<evidence type="ECO:0000256" key="4">
    <source>
        <dbReference type="SAM" id="Phobius"/>
    </source>
</evidence>
<dbReference type="PROSITE" id="PS50850">
    <property type="entry name" value="MFS"/>
    <property type="match status" value="1"/>
</dbReference>
<name>A0ABV3TCG5_9GAMM</name>
<feature type="transmembrane region" description="Helical" evidence="4">
    <location>
        <begin position="169"/>
        <end position="189"/>
    </location>
</feature>
<accession>A0ABV3TCG5</accession>
<dbReference type="InterPro" id="IPR052524">
    <property type="entry name" value="MFS_Cyanate_Porter"/>
</dbReference>
<keyword evidence="2 4" id="KW-1133">Transmembrane helix</keyword>
<evidence type="ECO:0000256" key="2">
    <source>
        <dbReference type="ARBA" id="ARBA00022989"/>
    </source>
</evidence>
<dbReference type="EMBL" id="JBAKFM010000002">
    <property type="protein sequence ID" value="MEX0469322.1"/>
    <property type="molecule type" value="Genomic_DNA"/>
</dbReference>
<feature type="transmembrane region" description="Helical" evidence="4">
    <location>
        <begin position="362"/>
        <end position="380"/>
    </location>
</feature>
<dbReference type="InterPro" id="IPR020846">
    <property type="entry name" value="MFS_dom"/>
</dbReference>
<feature type="transmembrane region" description="Helical" evidence="4">
    <location>
        <begin position="80"/>
        <end position="97"/>
    </location>
</feature>
<dbReference type="Pfam" id="PF07690">
    <property type="entry name" value="MFS_1"/>
    <property type="match status" value="1"/>
</dbReference>
<dbReference type="RefSeq" id="WP_367958428.1">
    <property type="nucleotide sequence ID" value="NZ_JBAKFK010000002.1"/>
</dbReference>
<gene>
    <name evidence="6" type="ORF">V6X73_06250</name>
</gene>
<feature type="transmembrane region" description="Helical" evidence="4">
    <location>
        <begin position="332"/>
        <end position="356"/>
    </location>
</feature>
<evidence type="ECO:0000313" key="7">
    <source>
        <dbReference type="Proteomes" id="UP001556709"/>
    </source>
</evidence>
<dbReference type="InterPro" id="IPR036259">
    <property type="entry name" value="MFS_trans_sf"/>
</dbReference>
<feature type="domain" description="Major facilitator superfamily (MFS) profile" evidence="5">
    <location>
        <begin position="14"/>
        <end position="394"/>
    </location>
</feature>
<sequence>MRTALSEGPSTRVVMLLLWSAGVYLRLTVMVAPPLAPTIAADLGLGQAATGALTTFPILMLAIAGLAASWLISRIGARRTLVIALILVAFSSAARGVGGVAALFGATALMGVAIAGIQPSLPTLLTIWSPQRIALGTAVYMNGMLMGEVLGSTLTLPLVLPLADGDWRLALVMWSMPALIPAMLVFGLTRDRDSRAPDTGGWMPAWREGLVWRLGILLGASGSLFFGVNAYLGPVLEGRGEDGLLDLALGLFNGTQLLASALMFWLGRRWIGRPMPLFAMLLIGLSGLGGFVLLPGISGIIALFPAGLAAGITLILIVALPPLYTRGNRTAALAAGMFAIGAVNNFLVPLLGGVVADYRDNVVYALIPIFVYGLIAAPLARRLPDPATAAAQTA</sequence>
<proteinExistence type="predicted"/>
<feature type="transmembrane region" description="Helical" evidence="4">
    <location>
        <begin position="277"/>
        <end position="294"/>
    </location>
</feature>
<keyword evidence="3 4" id="KW-0472">Membrane</keyword>
<reference evidence="6 7" key="1">
    <citation type="submission" date="2024-02" db="EMBL/GenBank/DDBJ databases">
        <title>New especies of Spiribacter isolated from saline water.</title>
        <authorList>
            <person name="Leon M.J."/>
            <person name="De La Haba R."/>
            <person name="Sanchez-Porro C."/>
            <person name="Ventosa A."/>
        </authorList>
    </citation>
    <scope>NUCLEOTIDE SEQUENCE [LARGE SCALE GENOMIC DNA]</scope>
    <source>
        <strain evidence="7">ag22IC6-390</strain>
    </source>
</reference>
<feature type="transmembrane region" description="Helical" evidence="4">
    <location>
        <begin position="139"/>
        <end position="163"/>
    </location>
</feature>
<feature type="transmembrane region" description="Helical" evidence="4">
    <location>
        <begin position="52"/>
        <end position="73"/>
    </location>
</feature>